<dbReference type="EC" id="4.1.3.27" evidence="2"/>
<evidence type="ECO:0000256" key="4">
    <source>
        <dbReference type="ARBA" id="ARBA00022962"/>
    </source>
</evidence>
<dbReference type="GO" id="GO:0005829">
    <property type="term" value="C:cytosol"/>
    <property type="evidence" value="ECO:0007669"/>
    <property type="project" value="TreeGrafter"/>
</dbReference>
<dbReference type="PANTHER" id="PTHR43418">
    <property type="entry name" value="MULTIFUNCTIONAL TRYPTOPHAN BIOSYNTHESIS PROTEIN-RELATED"/>
    <property type="match status" value="1"/>
</dbReference>
<dbReference type="Gene3D" id="3.40.50.880">
    <property type="match status" value="2"/>
</dbReference>
<evidence type="ECO:0000256" key="2">
    <source>
        <dbReference type="ARBA" id="ARBA00012266"/>
    </source>
</evidence>
<keyword evidence="3" id="KW-0028">Amino-acid biosynthesis</keyword>
<feature type="non-terminal residue" evidence="6">
    <location>
        <position position="1"/>
    </location>
</feature>
<dbReference type="Pfam" id="PF00117">
    <property type="entry name" value="GATase"/>
    <property type="match status" value="2"/>
</dbReference>
<dbReference type="HOGENOM" id="CLU_014340_1_3_1"/>
<name>D7LP34_ARALL</name>
<dbReference type="PRINTS" id="PR00097">
    <property type="entry name" value="ANTSNTHASEII"/>
</dbReference>
<dbReference type="GO" id="GO:0004049">
    <property type="term" value="F:anthranilate synthase activity"/>
    <property type="evidence" value="ECO:0007669"/>
    <property type="project" value="UniProtKB-EC"/>
</dbReference>
<gene>
    <name evidence="6" type="ORF">ARALYDRAFT_484722</name>
</gene>
<evidence type="ECO:0000256" key="3">
    <source>
        <dbReference type="ARBA" id="ARBA00022822"/>
    </source>
</evidence>
<keyword evidence="3" id="KW-0057">Aromatic amino acid biosynthesis</keyword>
<evidence type="ECO:0000256" key="1">
    <source>
        <dbReference type="ARBA" id="ARBA00004873"/>
    </source>
</evidence>
<dbReference type="eggNOG" id="KOG0026">
    <property type="taxonomic scope" value="Eukaryota"/>
</dbReference>
<dbReference type="Proteomes" id="UP000008694">
    <property type="component" value="Unassembled WGS sequence"/>
</dbReference>
<evidence type="ECO:0000313" key="7">
    <source>
        <dbReference type="Proteomes" id="UP000008694"/>
    </source>
</evidence>
<dbReference type="PANTHER" id="PTHR43418:SF4">
    <property type="entry name" value="MULTIFUNCTIONAL TRYPTOPHAN BIOSYNTHESIS PROTEIN"/>
    <property type="match status" value="1"/>
</dbReference>
<dbReference type="PRINTS" id="PR00096">
    <property type="entry name" value="GATASE"/>
</dbReference>
<evidence type="ECO:0000313" key="6">
    <source>
        <dbReference type="EMBL" id="EFH51795.1"/>
    </source>
</evidence>
<dbReference type="GO" id="GO:0000162">
    <property type="term" value="P:L-tryptophan biosynthetic process"/>
    <property type="evidence" value="ECO:0007669"/>
    <property type="project" value="UniProtKB-KW"/>
</dbReference>
<comment type="pathway">
    <text evidence="1">Amino-acid biosynthesis; L-tryptophan biosynthesis; L-tryptophan from chorismate: step 1/5.</text>
</comment>
<dbReference type="InterPro" id="IPR006221">
    <property type="entry name" value="TrpG/PapA_dom"/>
</dbReference>
<dbReference type="InterPro" id="IPR029062">
    <property type="entry name" value="Class_I_gatase-like"/>
</dbReference>
<dbReference type="InterPro" id="IPR050472">
    <property type="entry name" value="Anth_synth/Amidotransfase"/>
</dbReference>
<reference evidence="7" key="1">
    <citation type="journal article" date="2011" name="Nat. Genet.">
        <title>The Arabidopsis lyrata genome sequence and the basis of rapid genome size change.</title>
        <authorList>
            <person name="Hu T.T."/>
            <person name="Pattyn P."/>
            <person name="Bakker E.G."/>
            <person name="Cao J."/>
            <person name="Cheng J.-F."/>
            <person name="Clark R.M."/>
            <person name="Fahlgren N."/>
            <person name="Fawcett J.A."/>
            <person name="Grimwood J."/>
            <person name="Gundlach H."/>
            <person name="Haberer G."/>
            <person name="Hollister J.D."/>
            <person name="Ossowski S."/>
            <person name="Ottilar R.P."/>
            <person name="Salamov A.A."/>
            <person name="Schneeberger K."/>
            <person name="Spannagl M."/>
            <person name="Wang X."/>
            <person name="Yang L."/>
            <person name="Nasrallah M.E."/>
            <person name="Bergelson J."/>
            <person name="Carrington J.C."/>
            <person name="Gaut B.S."/>
            <person name="Schmutz J."/>
            <person name="Mayer K.F.X."/>
            <person name="Van de Peer Y."/>
            <person name="Grigoriev I.V."/>
            <person name="Nordborg M."/>
            <person name="Weigel D."/>
            <person name="Guo Y.-L."/>
        </authorList>
    </citation>
    <scope>NUCLEOTIDE SEQUENCE [LARGE SCALE GENOMIC DNA]</scope>
    <source>
        <strain evidence="7">cv. MN47</strain>
    </source>
</reference>
<dbReference type="Gramene" id="fgenesh2_kg.5__714__AT5G57890.1">
    <property type="protein sequence ID" value="fgenesh2_kg.5__714__AT5G57890.1"/>
    <property type="gene ID" value="fgenesh2_kg.5__714__AT5G57890.1"/>
</dbReference>
<feature type="domain" description="Glutamine amidotransferase" evidence="5">
    <location>
        <begin position="84"/>
        <end position="152"/>
    </location>
</feature>
<dbReference type="CDD" id="cd01743">
    <property type="entry name" value="GATase1_Anthranilate_Synthase"/>
    <property type="match status" value="1"/>
</dbReference>
<dbReference type="EMBL" id="GL348717">
    <property type="protein sequence ID" value="EFH51795.1"/>
    <property type="molecule type" value="Genomic_DNA"/>
</dbReference>
<dbReference type="PROSITE" id="PS51273">
    <property type="entry name" value="GATASE_TYPE_1"/>
    <property type="match status" value="1"/>
</dbReference>
<sequence length="274" mass="31272">KNLFFSDNGGYYTVQVCLLQPKSGSTTHCLNPSLVNPFTNPTRVSVLGKSRRDVFAKDSIEMAESNSTPSVFVNSSKQNGSIIVIDNYDSFAYNLCHIFFNFLFCFELGCRFEVYRNYELTVEELKNKNPRVMLISPGPGTPQDSGIFFQTVLKLGPREKHLEERLCGHYLVLCMGKAQWFTMMRKENNAYLFVFPFFVSRYHSLVIEKDSFPSGELEVTAWTADGLVMASCHMKYKHIQGVQFHPESIITTEGKTIVCNFIKLVEKKESEKLT</sequence>
<evidence type="ECO:0000259" key="5">
    <source>
        <dbReference type="Pfam" id="PF00117"/>
    </source>
</evidence>
<proteinExistence type="predicted"/>
<keyword evidence="4" id="KW-0315">Glutamine amidotransferase</keyword>
<keyword evidence="3" id="KW-0822">Tryptophan biosynthesis</keyword>
<feature type="domain" description="Glutamine amidotransferase" evidence="5">
    <location>
        <begin position="196"/>
        <end position="262"/>
    </location>
</feature>
<keyword evidence="7" id="KW-1185">Reference proteome</keyword>
<organism evidence="7">
    <name type="scientific">Arabidopsis lyrata subsp. lyrata</name>
    <name type="common">Lyre-leaved rock-cress</name>
    <dbReference type="NCBI Taxonomy" id="81972"/>
    <lineage>
        <taxon>Eukaryota</taxon>
        <taxon>Viridiplantae</taxon>
        <taxon>Streptophyta</taxon>
        <taxon>Embryophyta</taxon>
        <taxon>Tracheophyta</taxon>
        <taxon>Spermatophyta</taxon>
        <taxon>Magnoliopsida</taxon>
        <taxon>eudicotyledons</taxon>
        <taxon>Gunneridae</taxon>
        <taxon>Pentapetalae</taxon>
        <taxon>rosids</taxon>
        <taxon>malvids</taxon>
        <taxon>Brassicales</taxon>
        <taxon>Brassicaceae</taxon>
        <taxon>Camelineae</taxon>
        <taxon>Arabidopsis</taxon>
    </lineage>
</organism>
<dbReference type="InterPro" id="IPR017926">
    <property type="entry name" value="GATASE"/>
</dbReference>
<dbReference type="AlphaFoldDB" id="D7LP34"/>
<dbReference type="SUPFAM" id="SSF52317">
    <property type="entry name" value="Class I glutamine amidotransferase-like"/>
    <property type="match status" value="1"/>
</dbReference>
<dbReference type="STRING" id="81972.D7LP34"/>
<accession>D7LP34</accession>
<protein>
    <recommendedName>
        <fullName evidence="2">anthranilate synthase</fullName>
        <ecNumber evidence="2">4.1.3.27</ecNumber>
    </recommendedName>
</protein>